<dbReference type="PANTHER" id="PTHR14413:SF16">
    <property type="entry name" value="LARGE RIBOSOMAL SUBUNIT PROTEIN BL17M"/>
    <property type="match status" value="1"/>
</dbReference>
<evidence type="ECO:0000256" key="1">
    <source>
        <dbReference type="ARBA" id="ARBA00008777"/>
    </source>
</evidence>
<dbReference type="PANTHER" id="PTHR14413">
    <property type="entry name" value="RIBOSOMAL PROTEIN L17"/>
    <property type="match status" value="1"/>
</dbReference>
<dbReference type="Pfam" id="PF01196">
    <property type="entry name" value="Ribosomal_L17"/>
    <property type="match status" value="1"/>
</dbReference>
<comment type="similarity">
    <text evidence="1 4">Belongs to the bacterial ribosomal protein bL17 family.</text>
</comment>
<comment type="caution">
    <text evidence="5">The sequence shown here is derived from an EMBL/GenBank/DDBJ whole genome shotgun (WGS) entry which is preliminary data.</text>
</comment>
<sequence>MKHGTRFWQKKLGRSPQHRKDLMRNLLTELVEHERITTTVAKAKFVQHEMELLLNSAKRGRPEDWAKARRSLFSQERTVPKLMHTLAERYQDRGGGYLRILRAGFNSPGSDRAPRAIVELVNNPKDLRYASAKVHGDQTLQALQALEAAKYRRETVTLQDPRTGASVEVVKLTERGELGGHERYRMTRREIAMHKQLLKMRQALRTYDAARDADGRQAHQIAATAAVELQKRLQGEVKWVLGKGRQPSAKFRDTIGKLGFEVNADNVVVAKDGAAAAAQEGLVRADAPVAAAEAGAAAPAAAAAEADVGPESAGSAASVSIAARLLSQLGLGRK</sequence>
<dbReference type="SUPFAM" id="SSF64263">
    <property type="entry name" value="Prokaryotic ribosomal protein L17"/>
    <property type="match status" value="1"/>
</dbReference>
<evidence type="ECO:0000256" key="4">
    <source>
        <dbReference type="RuleBase" id="RU000660"/>
    </source>
</evidence>
<evidence type="ECO:0000256" key="3">
    <source>
        <dbReference type="ARBA" id="ARBA00023274"/>
    </source>
</evidence>
<reference evidence="5 6" key="1">
    <citation type="submission" date="2023-09" db="EMBL/GenBank/DDBJ databases">
        <title>Pangenome analysis of Batrachochytrium dendrobatidis and related Chytrids.</title>
        <authorList>
            <person name="Yacoub M.N."/>
            <person name="Stajich J.E."/>
            <person name="James T.Y."/>
        </authorList>
    </citation>
    <scope>NUCLEOTIDE SEQUENCE [LARGE SCALE GENOMIC DNA]</scope>
    <source>
        <strain evidence="5 6">JEL0888</strain>
    </source>
</reference>
<protein>
    <submittedName>
        <fullName evidence="5">54S ribosomal protein L8, mitochondrial</fullName>
    </submittedName>
</protein>
<gene>
    <name evidence="5" type="primary">mrpl8</name>
    <name evidence="5" type="ORF">HK105_201564</name>
</gene>
<dbReference type="Gene3D" id="3.90.1030.10">
    <property type="entry name" value="Ribosomal protein L17"/>
    <property type="match status" value="1"/>
</dbReference>
<evidence type="ECO:0000256" key="2">
    <source>
        <dbReference type="ARBA" id="ARBA00022980"/>
    </source>
</evidence>
<dbReference type="NCBIfam" id="TIGR00059">
    <property type="entry name" value="L17"/>
    <property type="match status" value="1"/>
</dbReference>
<dbReference type="GO" id="GO:0005840">
    <property type="term" value="C:ribosome"/>
    <property type="evidence" value="ECO:0007669"/>
    <property type="project" value="UniProtKB-KW"/>
</dbReference>
<dbReference type="EMBL" id="JADGIZ020000005">
    <property type="protein sequence ID" value="KAL2918730.1"/>
    <property type="molecule type" value="Genomic_DNA"/>
</dbReference>
<keyword evidence="6" id="KW-1185">Reference proteome</keyword>
<dbReference type="InterPro" id="IPR036373">
    <property type="entry name" value="Ribosomal_bL17_sf"/>
</dbReference>
<evidence type="ECO:0000313" key="6">
    <source>
        <dbReference type="Proteomes" id="UP001527925"/>
    </source>
</evidence>
<dbReference type="InterPro" id="IPR000456">
    <property type="entry name" value="Ribosomal_bL17"/>
</dbReference>
<name>A0ABR4NGS0_9FUNG</name>
<organism evidence="5 6">
    <name type="scientific">Polyrhizophydium stewartii</name>
    <dbReference type="NCBI Taxonomy" id="2732419"/>
    <lineage>
        <taxon>Eukaryota</taxon>
        <taxon>Fungi</taxon>
        <taxon>Fungi incertae sedis</taxon>
        <taxon>Chytridiomycota</taxon>
        <taxon>Chytridiomycota incertae sedis</taxon>
        <taxon>Chytridiomycetes</taxon>
        <taxon>Rhizophydiales</taxon>
        <taxon>Rhizophydiales incertae sedis</taxon>
        <taxon>Polyrhizophydium</taxon>
    </lineage>
</organism>
<evidence type="ECO:0000313" key="5">
    <source>
        <dbReference type="EMBL" id="KAL2918730.1"/>
    </source>
</evidence>
<dbReference type="Proteomes" id="UP001527925">
    <property type="component" value="Unassembled WGS sequence"/>
</dbReference>
<accession>A0ABR4NGS0</accession>
<keyword evidence="3 4" id="KW-0687">Ribonucleoprotein</keyword>
<proteinExistence type="inferred from homology"/>
<keyword evidence="2 4" id="KW-0689">Ribosomal protein</keyword>